<dbReference type="InterPro" id="IPR003661">
    <property type="entry name" value="HisK_dim/P_dom"/>
</dbReference>
<dbReference type="OrthoDB" id="9809329at2"/>
<dbReference type="EC" id="2.7.13.3" evidence="3"/>
<dbReference type="AlphaFoldDB" id="A0A0J6SC41"/>
<organism evidence="14 15">
    <name type="scientific">Methylobacterium variabile</name>
    <dbReference type="NCBI Taxonomy" id="298794"/>
    <lineage>
        <taxon>Bacteria</taxon>
        <taxon>Pseudomonadati</taxon>
        <taxon>Pseudomonadota</taxon>
        <taxon>Alphaproteobacteria</taxon>
        <taxon>Hyphomicrobiales</taxon>
        <taxon>Methylobacteriaceae</taxon>
        <taxon>Methylobacterium</taxon>
    </lineage>
</organism>
<dbReference type="SMART" id="SM00387">
    <property type="entry name" value="HATPase_c"/>
    <property type="match status" value="1"/>
</dbReference>
<dbReference type="Proteomes" id="UP000035955">
    <property type="component" value="Unassembled WGS sequence"/>
</dbReference>
<evidence type="ECO:0000256" key="6">
    <source>
        <dbReference type="ARBA" id="ARBA00022692"/>
    </source>
</evidence>
<evidence type="ECO:0000259" key="12">
    <source>
        <dbReference type="PROSITE" id="PS50109"/>
    </source>
</evidence>
<keyword evidence="9" id="KW-0902">Two-component regulatory system</keyword>
<evidence type="ECO:0000256" key="4">
    <source>
        <dbReference type="ARBA" id="ARBA00022553"/>
    </source>
</evidence>
<dbReference type="PANTHER" id="PTHR45436">
    <property type="entry name" value="SENSOR HISTIDINE KINASE YKOH"/>
    <property type="match status" value="1"/>
</dbReference>
<evidence type="ECO:0000256" key="1">
    <source>
        <dbReference type="ARBA" id="ARBA00000085"/>
    </source>
</evidence>
<feature type="domain" description="Histidine kinase" evidence="12">
    <location>
        <begin position="243"/>
        <end position="442"/>
    </location>
</feature>
<dbReference type="InterPro" id="IPR036890">
    <property type="entry name" value="HATPase_C_sf"/>
</dbReference>
<dbReference type="PATRIC" id="fig|298794.3.peg.3078"/>
<dbReference type="InterPro" id="IPR003594">
    <property type="entry name" value="HATPase_dom"/>
</dbReference>
<evidence type="ECO:0000256" key="3">
    <source>
        <dbReference type="ARBA" id="ARBA00012438"/>
    </source>
</evidence>
<dbReference type="RefSeq" id="WP_048447231.1">
    <property type="nucleotide sequence ID" value="NZ_LABY01000204.1"/>
</dbReference>
<keyword evidence="4" id="KW-0597">Phosphoprotein</keyword>
<evidence type="ECO:0000259" key="13">
    <source>
        <dbReference type="PROSITE" id="PS50885"/>
    </source>
</evidence>
<evidence type="ECO:0000256" key="7">
    <source>
        <dbReference type="ARBA" id="ARBA00022777"/>
    </source>
</evidence>
<evidence type="ECO:0000256" key="10">
    <source>
        <dbReference type="ARBA" id="ARBA00023136"/>
    </source>
</evidence>
<comment type="catalytic activity">
    <reaction evidence="1">
        <text>ATP + protein L-histidine = ADP + protein N-phospho-L-histidine.</text>
        <dbReference type="EC" id="2.7.13.3"/>
    </reaction>
</comment>
<dbReference type="Gene3D" id="1.10.287.130">
    <property type="match status" value="1"/>
</dbReference>
<accession>A0A0J6SC41</accession>
<evidence type="ECO:0000256" key="2">
    <source>
        <dbReference type="ARBA" id="ARBA00004141"/>
    </source>
</evidence>
<keyword evidence="10 11" id="KW-0472">Membrane</keyword>
<dbReference type="PROSITE" id="PS50109">
    <property type="entry name" value="HIS_KIN"/>
    <property type="match status" value="1"/>
</dbReference>
<dbReference type="PRINTS" id="PR00344">
    <property type="entry name" value="BCTRLSENSOR"/>
</dbReference>
<comment type="subcellular location">
    <subcellularLocation>
        <location evidence="2">Membrane</location>
        <topology evidence="2">Multi-pass membrane protein</topology>
    </subcellularLocation>
</comment>
<dbReference type="InterPro" id="IPR005467">
    <property type="entry name" value="His_kinase_dom"/>
</dbReference>
<dbReference type="GO" id="GO:0005886">
    <property type="term" value="C:plasma membrane"/>
    <property type="evidence" value="ECO:0007669"/>
    <property type="project" value="TreeGrafter"/>
</dbReference>
<sequence>MPRGQPSIARLAAVLLSVVVAVTILCTWTLVIALQGDDGLLAQYDAARAIKGALSRDGDGAPVVSSTGDLDGIKRSFPDLWYVVTTKGGTLHYGAVPASVRDGDVAAPDASDFPEDGDALRLTNATVVTRVGGEFVRIQVGGAAYTPAQAALTSLRDVNYTAIPILAVVVATILVALITVPALIARPVRRVSHSAERIDGGSDGIRLPLEEAPRELVPMVAAFNRALERIDVASAAQRRFLSNAAHELRTPLTRVRTGLERVEDPHLRRSLVADIQSLSSTVTMLLQIARLPSDSPEMRRFDLVAAVRATTAEHVPAALAAGVDVAFSGEGEAVLVTGSETAARIAAGNLLRNALQHARSGKSILVEVRSPGTVRVIDHGDGVGDGAPAEMLQPFARGQASDGTGLGLALVAQVMAMHGGSVAMDETPGGGLTVSLMFPGAAA</sequence>
<dbReference type="InterPro" id="IPR036097">
    <property type="entry name" value="HisK_dim/P_sf"/>
</dbReference>
<name>A0A0J6SC41_9HYPH</name>
<keyword evidence="6 11" id="KW-0812">Transmembrane</keyword>
<dbReference type="CDD" id="cd00082">
    <property type="entry name" value="HisKA"/>
    <property type="match status" value="1"/>
</dbReference>
<keyword evidence="15" id="KW-1185">Reference proteome</keyword>
<keyword evidence="8 11" id="KW-1133">Transmembrane helix</keyword>
<keyword evidence="5" id="KW-0808">Transferase</keyword>
<dbReference type="InterPro" id="IPR050428">
    <property type="entry name" value="TCS_sensor_his_kinase"/>
</dbReference>
<gene>
    <name evidence="14" type="ORF">VQ02_26505</name>
</gene>
<dbReference type="Pfam" id="PF02518">
    <property type="entry name" value="HATPase_c"/>
    <property type="match status" value="1"/>
</dbReference>
<dbReference type="SMART" id="SM00388">
    <property type="entry name" value="HisKA"/>
    <property type="match status" value="1"/>
</dbReference>
<dbReference type="CDD" id="cd00075">
    <property type="entry name" value="HATPase"/>
    <property type="match status" value="1"/>
</dbReference>
<evidence type="ECO:0000256" key="11">
    <source>
        <dbReference type="SAM" id="Phobius"/>
    </source>
</evidence>
<feature type="transmembrane region" description="Helical" evidence="11">
    <location>
        <begin position="162"/>
        <end position="184"/>
    </location>
</feature>
<dbReference type="Gene3D" id="3.30.565.10">
    <property type="entry name" value="Histidine kinase-like ATPase, C-terminal domain"/>
    <property type="match status" value="1"/>
</dbReference>
<reference evidence="14 15" key="1">
    <citation type="submission" date="2015-03" db="EMBL/GenBank/DDBJ databases">
        <title>Genome sequencing of Methylobacterium variabile DSM 16961.</title>
        <authorList>
            <person name="Chaudhry V."/>
            <person name="Patil P.B."/>
        </authorList>
    </citation>
    <scope>NUCLEOTIDE SEQUENCE [LARGE SCALE GENOMIC DNA]</scope>
    <source>
        <strain evidence="14 15">DSM 16961</strain>
    </source>
</reference>
<keyword evidence="7" id="KW-0418">Kinase</keyword>
<dbReference type="SUPFAM" id="SSF47384">
    <property type="entry name" value="Homodimeric domain of signal transducing histidine kinase"/>
    <property type="match status" value="1"/>
</dbReference>
<dbReference type="PANTHER" id="PTHR45436:SF15">
    <property type="entry name" value="SENSOR HISTIDINE KINASE CUSS"/>
    <property type="match status" value="1"/>
</dbReference>
<dbReference type="SUPFAM" id="SSF55874">
    <property type="entry name" value="ATPase domain of HSP90 chaperone/DNA topoisomerase II/histidine kinase"/>
    <property type="match status" value="1"/>
</dbReference>
<proteinExistence type="predicted"/>
<comment type="caution">
    <text evidence="14">The sequence shown here is derived from an EMBL/GenBank/DDBJ whole genome shotgun (WGS) entry which is preliminary data.</text>
</comment>
<evidence type="ECO:0000313" key="15">
    <source>
        <dbReference type="Proteomes" id="UP000035955"/>
    </source>
</evidence>
<dbReference type="GO" id="GO:0000155">
    <property type="term" value="F:phosphorelay sensor kinase activity"/>
    <property type="evidence" value="ECO:0007669"/>
    <property type="project" value="InterPro"/>
</dbReference>
<evidence type="ECO:0000256" key="5">
    <source>
        <dbReference type="ARBA" id="ARBA00022679"/>
    </source>
</evidence>
<dbReference type="Pfam" id="PF00512">
    <property type="entry name" value="HisKA"/>
    <property type="match status" value="1"/>
</dbReference>
<dbReference type="InterPro" id="IPR003660">
    <property type="entry name" value="HAMP_dom"/>
</dbReference>
<evidence type="ECO:0000313" key="14">
    <source>
        <dbReference type="EMBL" id="KMO31219.1"/>
    </source>
</evidence>
<dbReference type="EMBL" id="LABY01000204">
    <property type="protein sequence ID" value="KMO31219.1"/>
    <property type="molecule type" value="Genomic_DNA"/>
</dbReference>
<evidence type="ECO:0000256" key="8">
    <source>
        <dbReference type="ARBA" id="ARBA00022989"/>
    </source>
</evidence>
<dbReference type="InterPro" id="IPR004358">
    <property type="entry name" value="Sig_transdc_His_kin-like_C"/>
</dbReference>
<dbReference type="PROSITE" id="PS50885">
    <property type="entry name" value="HAMP"/>
    <property type="match status" value="1"/>
</dbReference>
<protein>
    <recommendedName>
        <fullName evidence="3">histidine kinase</fullName>
        <ecNumber evidence="3">2.7.13.3</ecNumber>
    </recommendedName>
</protein>
<feature type="domain" description="HAMP" evidence="13">
    <location>
        <begin position="182"/>
        <end position="235"/>
    </location>
</feature>
<feature type="transmembrane region" description="Helical" evidence="11">
    <location>
        <begin position="12"/>
        <end position="34"/>
    </location>
</feature>
<evidence type="ECO:0000256" key="9">
    <source>
        <dbReference type="ARBA" id="ARBA00023012"/>
    </source>
</evidence>